<dbReference type="PANTHER" id="PTHR31571">
    <property type="entry name" value="ALTERED INHERITANCE OF MITOCHONDRIA PROTEIN 6"/>
    <property type="match status" value="1"/>
</dbReference>
<evidence type="ECO:0000256" key="2">
    <source>
        <dbReference type="ARBA" id="ARBA00014286"/>
    </source>
</evidence>
<dbReference type="AlphaFoldDB" id="A0A8H7TBM8"/>
<keyword evidence="4" id="KW-1185">Reference proteome</keyword>
<name>A0A8H7TBM8_9HELO</name>
<dbReference type="InterPro" id="IPR017946">
    <property type="entry name" value="PLC-like_Pdiesterase_TIM-brl"/>
</dbReference>
<sequence length="362" mass="39730">MLGITISLCLGIILWLALVVDFLRRFSHHSDPVSGVARLINNISHSTSTIASLQSLQPFPDDFTRGITPIPCHSHNDYWRYAPLLDALSAGCTSVEADIWVSAGKVGAANTSELYVGHSRGSSRPERTLRSMYVEPLVYILDQINNLGNVSAALNSSRLAVNGIFESNPNTTLVLLIDFKQSPVNTNIWNLLQEQLQPLRERQYLTYWNSTKNERVLGPVTIVATGDAPFEMVTNETTNPHHDIFFDAPLLELEADAGSSSPKYTLSNSYYASVDLSNAVGKVWSSLSHSQLAKIGKQASAAAEAGLVSRYWDTPGWPVSVRNKIWAQLAAQGVGVLNVDELWTASKEDWRFCAAIGWGICP</sequence>
<dbReference type="OrthoDB" id="4153866at2759"/>
<evidence type="ECO:0000313" key="3">
    <source>
        <dbReference type="EMBL" id="KAG4418609.1"/>
    </source>
</evidence>
<evidence type="ECO:0000313" key="4">
    <source>
        <dbReference type="Proteomes" id="UP000664132"/>
    </source>
</evidence>
<dbReference type="Proteomes" id="UP000664132">
    <property type="component" value="Unassembled WGS sequence"/>
</dbReference>
<gene>
    <name evidence="3" type="ORF">IFR04_008234</name>
</gene>
<comment type="similarity">
    <text evidence="1">Belongs to the AIM6 family.</text>
</comment>
<accession>A0A8H7TBM8</accession>
<proteinExistence type="inferred from homology"/>
<protein>
    <recommendedName>
        <fullName evidence="2">Altered inheritance of mitochondria protein 6</fullName>
    </recommendedName>
</protein>
<dbReference type="SUPFAM" id="SSF51695">
    <property type="entry name" value="PLC-like phosphodiesterases"/>
    <property type="match status" value="1"/>
</dbReference>
<comment type="caution">
    <text evidence="3">The sequence shown here is derived from an EMBL/GenBank/DDBJ whole genome shotgun (WGS) entry which is preliminary data.</text>
</comment>
<dbReference type="InterPro" id="IPR051236">
    <property type="entry name" value="HAT_RTT109-like"/>
</dbReference>
<dbReference type="GO" id="GO:0008081">
    <property type="term" value="F:phosphoric diester hydrolase activity"/>
    <property type="evidence" value="ECO:0007669"/>
    <property type="project" value="InterPro"/>
</dbReference>
<organism evidence="3 4">
    <name type="scientific">Cadophora malorum</name>
    <dbReference type="NCBI Taxonomy" id="108018"/>
    <lineage>
        <taxon>Eukaryota</taxon>
        <taxon>Fungi</taxon>
        <taxon>Dikarya</taxon>
        <taxon>Ascomycota</taxon>
        <taxon>Pezizomycotina</taxon>
        <taxon>Leotiomycetes</taxon>
        <taxon>Helotiales</taxon>
        <taxon>Ploettnerulaceae</taxon>
        <taxon>Cadophora</taxon>
    </lineage>
</organism>
<dbReference type="GO" id="GO:0006629">
    <property type="term" value="P:lipid metabolic process"/>
    <property type="evidence" value="ECO:0007669"/>
    <property type="project" value="InterPro"/>
</dbReference>
<evidence type="ECO:0000256" key="1">
    <source>
        <dbReference type="ARBA" id="ARBA00008858"/>
    </source>
</evidence>
<dbReference type="PANTHER" id="PTHR31571:SF1">
    <property type="entry name" value="ALTERED INHERITANCE OF MITOCHONDRIA PROTEIN 6"/>
    <property type="match status" value="1"/>
</dbReference>
<dbReference type="EMBL" id="JAFJYH010000124">
    <property type="protein sequence ID" value="KAG4418609.1"/>
    <property type="molecule type" value="Genomic_DNA"/>
</dbReference>
<reference evidence="3" key="1">
    <citation type="submission" date="2021-02" db="EMBL/GenBank/DDBJ databases">
        <title>Genome sequence Cadophora malorum strain M34.</title>
        <authorList>
            <person name="Stefanovic E."/>
            <person name="Vu D."/>
            <person name="Scully C."/>
            <person name="Dijksterhuis J."/>
            <person name="Roader J."/>
            <person name="Houbraken J."/>
        </authorList>
    </citation>
    <scope>NUCLEOTIDE SEQUENCE</scope>
    <source>
        <strain evidence="3">M34</strain>
    </source>
</reference>